<feature type="region of interest" description="Disordered" evidence="1">
    <location>
        <begin position="74"/>
        <end position="100"/>
    </location>
</feature>
<protein>
    <submittedName>
        <fullName evidence="2">Uncharacterized protein</fullName>
    </submittedName>
</protein>
<evidence type="ECO:0000256" key="1">
    <source>
        <dbReference type="SAM" id="MobiDB-lite"/>
    </source>
</evidence>
<name>A0A5B8NM85_9CHRO</name>
<organism evidence="2 3">
    <name type="scientific">Euhalothece natronophila Z-M001</name>
    <dbReference type="NCBI Taxonomy" id="522448"/>
    <lineage>
        <taxon>Bacteria</taxon>
        <taxon>Bacillati</taxon>
        <taxon>Cyanobacteriota</taxon>
        <taxon>Cyanophyceae</taxon>
        <taxon>Oscillatoriophycideae</taxon>
        <taxon>Chroococcales</taxon>
        <taxon>Halothecacae</taxon>
        <taxon>Halothece cluster</taxon>
        <taxon>Euhalothece</taxon>
    </lineage>
</organism>
<gene>
    <name evidence="2" type="ORF">FRE64_05280</name>
</gene>
<accession>A0A5B8NM85</accession>
<dbReference type="RefSeq" id="WP_146294993.1">
    <property type="nucleotide sequence ID" value="NZ_CP042326.1"/>
</dbReference>
<evidence type="ECO:0000313" key="3">
    <source>
        <dbReference type="Proteomes" id="UP000318453"/>
    </source>
</evidence>
<dbReference type="Proteomes" id="UP000318453">
    <property type="component" value="Chromosome"/>
</dbReference>
<feature type="compositionally biased region" description="Polar residues" evidence="1">
    <location>
        <begin position="91"/>
        <end position="100"/>
    </location>
</feature>
<dbReference type="AlphaFoldDB" id="A0A5B8NM85"/>
<evidence type="ECO:0000313" key="2">
    <source>
        <dbReference type="EMBL" id="QDZ39390.1"/>
    </source>
</evidence>
<dbReference type="OrthoDB" id="466926at2"/>
<reference evidence="2 3" key="1">
    <citation type="submission" date="2019-08" db="EMBL/GenBank/DDBJ databases">
        <title>Carotenoids and Carotenoid Binding Proteins in the Halophilic Cyanobacterium Euhalothece sp. ZM00.</title>
        <authorList>
            <person name="Cho S.M."/>
            <person name="Song J.Y."/>
            <person name="Park Y.-I."/>
        </authorList>
    </citation>
    <scope>NUCLEOTIDE SEQUENCE [LARGE SCALE GENOMIC DNA]</scope>
    <source>
        <strain evidence="2 3">Z-M001</strain>
    </source>
</reference>
<dbReference type="KEGG" id="enn:FRE64_05280"/>
<proteinExistence type="predicted"/>
<sequence length="100" mass="11618">MGKQDYSLQITFHYNNGEKESFLVTETAEENDPYPELRQSIQQRLSLEWCPLHTPDETIYINMRNVDSVSIKPTLGESENENEFHEAQRVTALTRSSKVL</sequence>
<dbReference type="EMBL" id="CP042326">
    <property type="protein sequence ID" value="QDZ39390.1"/>
    <property type="molecule type" value="Genomic_DNA"/>
</dbReference>
<keyword evidence="3" id="KW-1185">Reference proteome</keyword>